<dbReference type="AlphaFoldDB" id="A0A0F9JM03"/>
<dbReference type="EMBL" id="LAZR01009743">
    <property type="protein sequence ID" value="KKM70829.1"/>
    <property type="molecule type" value="Genomic_DNA"/>
</dbReference>
<name>A0A0F9JM03_9ZZZZ</name>
<gene>
    <name evidence="1" type="ORF">LCGC14_1436810</name>
</gene>
<protein>
    <submittedName>
        <fullName evidence="1">Uncharacterized protein</fullName>
    </submittedName>
</protein>
<proteinExistence type="predicted"/>
<sequence length="172" mass="18012">MIRIPPQEMANNSGGISIANAFGVGGNHDAAVLDWGAVQHSAYIVAWLPPAWQGNNIDILMGAFHKKSGLTTGVDDEVSLELGYETLVDLAIAINPGTINDGTAPHEVSQSFALGVTQEAVTWISLTAGANIAVGASDNWIQFRITRDALNGAPDDTLAASLYSMGLVIIKV</sequence>
<comment type="caution">
    <text evidence="1">The sequence shown here is derived from an EMBL/GenBank/DDBJ whole genome shotgun (WGS) entry which is preliminary data.</text>
</comment>
<accession>A0A0F9JM03</accession>
<reference evidence="1" key="1">
    <citation type="journal article" date="2015" name="Nature">
        <title>Complex archaea that bridge the gap between prokaryotes and eukaryotes.</title>
        <authorList>
            <person name="Spang A."/>
            <person name="Saw J.H."/>
            <person name="Jorgensen S.L."/>
            <person name="Zaremba-Niedzwiedzka K."/>
            <person name="Martijn J."/>
            <person name="Lind A.E."/>
            <person name="van Eijk R."/>
            <person name="Schleper C."/>
            <person name="Guy L."/>
            <person name="Ettema T.J."/>
        </authorList>
    </citation>
    <scope>NUCLEOTIDE SEQUENCE</scope>
</reference>
<organism evidence="1">
    <name type="scientific">marine sediment metagenome</name>
    <dbReference type="NCBI Taxonomy" id="412755"/>
    <lineage>
        <taxon>unclassified sequences</taxon>
        <taxon>metagenomes</taxon>
        <taxon>ecological metagenomes</taxon>
    </lineage>
</organism>
<evidence type="ECO:0000313" key="1">
    <source>
        <dbReference type="EMBL" id="KKM70829.1"/>
    </source>
</evidence>